<accession>W7U3A0</accession>
<dbReference type="AlphaFoldDB" id="W7U3A0"/>
<comment type="caution">
    <text evidence="1">The sequence shown here is derived from an EMBL/GenBank/DDBJ whole genome shotgun (WGS) entry which is preliminary data.</text>
</comment>
<name>W7U3A0_9STRA</name>
<dbReference type="EMBL" id="AZIL01000038">
    <property type="protein sequence ID" value="EWM30278.1"/>
    <property type="molecule type" value="Genomic_DNA"/>
</dbReference>
<keyword evidence="2" id="KW-1185">Reference proteome</keyword>
<evidence type="ECO:0000313" key="2">
    <source>
        <dbReference type="Proteomes" id="UP000019335"/>
    </source>
</evidence>
<sequence length="203" mass="22583">MPPEPPSARARLPWWWSLADTQGENVLAFLGAASFLTYVLHMPTVVRAVEEGKWGKVERFAGMVSGVLGVVSENDSLRMLADVAGMTEQLDGMWRDAQRVQGVLRDTTPEDIVAVLPASHIAGLVRRKRKRASRALKGQMRDILIWMRSNELPARVVYPLLTPLCVYATDALMGFEEDEHAGDEEEEEEQEVAGHLGLYEIGL</sequence>
<protein>
    <submittedName>
        <fullName evidence="1">Uncharacterized protein</fullName>
    </submittedName>
</protein>
<gene>
    <name evidence="1" type="ORF">Naga_100003g7</name>
</gene>
<dbReference type="Proteomes" id="UP000019335">
    <property type="component" value="Chromosome 1"/>
</dbReference>
<dbReference type="OrthoDB" id="10525509at2759"/>
<evidence type="ECO:0000313" key="1">
    <source>
        <dbReference type="EMBL" id="EWM30278.1"/>
    </source>
</evidence>
<organism evidence="1 2">
    <name type="scientific">Nannochloropsis gaditana</name>
    <dbReference type="NCBI Taxonomy" id="72520"/>
    <lineage>
        <taxon>Eukaryota</taxon>
        <taxon>Sar</taxon>
        <taxon>Stramenopiles</taxon>
        <taxon>Ochrophyta</taxon>
        <taxon>Eustigmatophyceae</taxon>
        <taxon>Eustigmatales</taxon>
        <taxon>Monodopsidaceae</taxon>
        <taxon>Nannochloropsis</taxon>
    </lineage>
</organism>
<proteinExistence type="predicted"/>
<reference evidence="1 2" key="1">
    <citation type="journal article" date="2014" name="Mol. Plant">
        <title>Chromosome Scale Genome Assembly and Transcriptome Profiling of Nannochloropsis gaditana in Nitrogen Depletion.</title>
        <authorList>
            <person name="Corteggiani Carpinelli E."/>
            <person name="Telatin A."/>
            <person name="Vitulo N."/>
            <person name="Forcato C."/>
            <person name="D'Angelo M."/>
            <person name="Schiavon R."/>
            <person name="Vezzi A."/>
            <person name="Giacometti G.M."/>
            <person name="Morosinotto T."/>
            <person name="Valle G."/>
        </authorList>
    </citation>
    <scope>NUCLEOTIDE SEQUENCE [LARGE SCALE GENOMIC DNA]</scope>
    <source>
        <strain evidence="1 2">B-31</strain>
    </source>
</reference>